<dbReference type="AlphaFoldDB" id="A0A0K1Q1S1"/>
<accession>A0A0K1Q1S1</accession>
<evidence type="ECO:0000256" key="2">
    <source>
        <dbReference type="SAM" id="SignalP"/>
    </source>
</evidence>
<organism evidence="3 4">
    <name type="scientific">Labilithrix luteola</name>
    <dbReference type="NCBI Taxonomy" id="1391654"/>
    <lineage>
        <taxon>Bacteria</taxon>
        <taxon>Pseudomonadati</taxon>
        <taxon>Myxococcota</taxon>
        <taxon>Polyangia</taxon>
        <taxon>Polyangiales</taxon>
        <taxon>Labilitrichaceae</taxon>
        <taxon>Labilithrix</taxon>
    </lineage>
</organism>
<dbReference type="EMBL" id="CP012333">
    <property type="protein sequence ID" value="AKU99596.1"/>
    <property type="molecule type" value="Genomic_DNA"/>
</dbReference>
<protein>
    <submittedName>
        <fullName evidence="3">Type I restriction-modification system, restriction subunit R</fullName>
    </submittedName>
</protein>
<dbReference type="RefSeq" id="WP_146651029.1">
    <property type="nucleotide sequence ID" value="NZ_CP012333.1"/>
</dbReference>
<dbReference type="Proteomes" id="UP000064967">
    <property type="component" value="Chromosome"/>
</dbReference>
<keyword evidence="4" id="KW-1185">Reference proteome</keyword>
<name>A0A0K1Q1S1_9BACT</name>
<keyword evidence="2" id="KW-0732">Signal</keyword>
<evidence type="ECO:0000313" key="3">
    <source>
        <dbReference type="EMBL" id="AKU99596.1"/>
    </source>
</evidence>
<feature type="region of interest" description="Disordered" evidence="1">
    <location>
        <begin position="31"/>
        <end position="66"/>
    </location>
</feature>
<feature type="chain" id="PRO_5005466733" evidence="2">
    <location>
        <begin position="28"/>
        <end position="549"/>
    </location>
</feature>
<proteinExistence type="predicted"/>
<feature type="signal peptide" evidence="2">
    <location>
        <begin position="1"/>
        <end position="27"/>
    </location>
</feature>
<gene>
    <name evidence="3" type="ORF">AKJ09_06260</name>
</gene>
<dbReference type="OrthoDB" id="2498957at2"/>
<reference evidence="3 4" key="1">
    <citation type="submission" date="2015-08" db="EMBL/GenBank/DDBJ databases">
        <authorList>
            <person name="Babu N.S."/>
            <person name="Beckwith C.J."/>
            <person name="Beseler K.G."/>
            <person name="Brison A."/>
            <person name="Carone J.V."/>
            <person name="Caskin T.P."/>
            <person name="Diamond M."/>
            <person name="Durham M.E."/>
            <person name="Foxe J.M."/>
            <person name="Go M."/>
            <person name="Henderson B.A."/>
            <person name="Jones I.B."/>
            <person name="McGettigan J.A."/>
            <person name="Micheletti S.J."/>
            <person name="Nasrallah M.E."/>
            <person name="Ortiz D."/>
            <person name="Piller C.R."/>
            <person name="Privatt S.R."/>
            <person name="Schneider S.L."/>
            <person name="Sharp S."/>
            <person name="Smith T.C."/>
            <person name="Stanton J.D."/>
            <person name="Ullery H.E."/>
            <person name="Wilson R.J."/>
            <person name="Serrano M.G."/>
            <person name="Buck G."/>
            <person name="Lee V."/>
            <person name="Wang Y."/>
            <person name="Carvalho R."/>
            <person name="Voegtly L."/>
            <person name="Shi R."/>
            <person name="Duckworth R."/>
            <person name="Johnson A."/>
            <person name="Loviza R."/>
            <person name="Walstead R."/>
            <person name="Shah Z."/>
            <person name="Kiflezghi M."/>
            <person name="Wade K."/>
            <person name="Ball S.L."/>
            <person name="Bradley K.W."/>
            <person name="Asai D.J."/>
            <person name="Bowman C.A."/>
            <person name="Russell D.A."/>
            <person name="Pope W.H."/>
            <person name="Jacobs-Sera D."/>
            <person name="Hendrix R.W."/>
            <person name="Hatfull G.F."/>
        </authorList>
    </citation>
    <scope>NUCLEOTIDE SEQUENCE [LARGE SCALE GENOMIC DNA]</scope>
    <source>
        <strain evidence="3 4">DSM 27648</strain>
    </source>
</reference>
<dbReference type="KEGG" id="llu:AKJ09_06260"/>
<evidence type="ECO:0000256" key="1">
    <source>
        <dbReference type="SAM" id="MobiDB-lite"/>
    </source>
</evidence>
<evidence type="ECO:0000313" key="4">
    <source>
        <dbReference type="Proteomes" id="UP000064967"/>
    </source>
</evidence>
<dbReference type="STRING" id="1391654.AKJ09_06260"/>
<sequence>MKSLAARPVAAFVVPLGALLLLSLAHCGDGSEETRDPAAPDASSDVTTDTKKPARDASPAAALPDSLTERAGTRFQPLYSLETYDDGARRKVFEGVWYDAQERRRCTLSSLGDGRWGCVPIDRMYLQKGFRDAACTVPVLFATGTPKSTTYASWGEACTTKVGIVTTQPTVGSAYTNEDGRCYQRSTTARLYAEPTALDDAALGEFKRTSATSELPTERSGTRLTVVTDTFTGPDGSFASMNPVVVDHARDVEGRFYPGEDGNYHFLPAERWASESLGFVDDACTESLVNLGSVPGQRCEASRPVSTNALQHVGTDPRSDCRPVRAVAAPTKPVVPTVYLVSSNSCSLMSYPGTDTYTKDSFVELPRSETPEVTNEIVASDARAVHGEKIEFRAPRATSLDGLDQTSRASVPYLRQYGLPCDIQLASGQDGVEFRCLPRVATIFSYGTNVYADAACKQRVLRFETWTMTCGADPTLYKVVTDHDLYAYTVFRRPAAPPLGQPYYYWLGDDGSCNPSDADKYSLYYAVTATESVVPATDFPLVTVGDLAP</sequence>